<dbReference type="EMBL" id="FNJB01000002">
    <property type="protein sequence ID" value="SDO27367.1"/>
    <property type="molecule type" value="Genomic_DNA"/>
</dbReference>
<feature type="transmembrane region" description="Helical" evidence="7">
    <location>
        <begin position="252"/>
        <end position="273"/>
    </location>
</feature>
<evidence type="ECO:0000259" key="8">
    <source>
        <dbReference type="PROSITE" id="PS50928"/>
    </source>
</evidence>
<dbReference type="Proteomes" id="UP000199651">
    <property type="component" value="Unassembled WGS sequence"/>
</dbReference>
<evidence type="ECO:0000256" key="7">
    <source>
        <dbReference type="RuleBase" id="RU363032"/>
    </source>
</evidence>
<dbReference type="AlphaFoldDB" id="A0A1H0I7J6"/>
<organism evidence="9 10">
    <name type="scientific">Actinokineospora alba</name>
    <dbReference type="NCBI Taxonomy" id="504798"/>
    <lineage>
        <taxon>Bacteria</taxon>
        <taxon>Bacillati</taxon>
        <taxon>Actinomycetota</taxon>
        <taxon>Actinomycetes</taxon>
        <taxon>Pseudonocardiales</taxon>
        <taxon>Pseudonocardiaceae</taxon>
        <taxon>Actinokineospora</taxon>
    </lineage>
</organism>
<keyword evidence="6 7" id="KW-0472">Membrane</keyword>
<dbReference type="InterPro" id="IPR035906">
    <property type="entry name" value="MetI-like_sf"/>
</dbReference>
<proteinExistence type="inferred from homology"/>
<evidence type="ECO:0000256" key="6">
    <source>
        <dbReference type="ARBA" id="ARBA00023136"/>
    </source>
</evidence>
<dbReference type="Gene3D" id="1.10.3720.10">
    <property type="entry name" value="MetI-like"/>
    <property type="match status" value="1"/>
</dbReference>
<dbReference type="STRING" id="504798.SAMN05421871_108144"/>
<protein>
    <submittedName>
        <fullName evidence="9">Carbohydrate ABC transporter membrane protein 2, CUT1 family</fullName>
    </submittedName>
</protein>
<feature type="domain" description="ABC transmembrane type-1" evidence="8">
    <location>
        <begin position="82"/>
        <end position="273"/>
    </location>
</feature>
<feature type="transmembrane region" description="Helical" evidence="7">
    <location>
        <begin position="193"/>
        <end position="215"/>
    </location>
</feature>
<evidence type="ECO:0000256" key="1">
    <source>
        <dbReference type="ARBA" id="ARBA00004651"/>
    </source>
</evidence>
<dbReference type="Pfam" id="PF00528">
    <property type="entry name" value="BPD_transp_1"/>
    <property type="match status" value="1"/>
</dbReference>
<keyword evidence="3" id="KW-1003">Cell membrane</keyword>
<feature type="transmembrane region" description="Helical" evidence="7">
    <location>
        <begin position="117"/>
        <end position="138"/>
    </location>
</feature>
<evidence type="ECO:0000256" key="5">
    <source>
        <dbReference type="ARBA" id="ARBA00022989"/>
    </source>
</evidence>
<dbReference type="GO" id="GO:0055085">
    <property type="term" value="P:transmembrane transport"/>
    <property type="evidence" value="ECO:0007669"/>
    <property type="project" value="InterPro"/>
</dbReference>
<evidence type="ECO:0000256" key="4">
    <source>
        <dbReference type="ARBA" id="ARBA00022692"/>
    </source>
</evidence>
<keyword evidence="5 7" id="KW-1133">Transmembrane helix</keyword>
<dbReference type="RefSeq" id="WP_091370999.1">
    <property type="nucleotide sequence ID" value="NZ_FNDV01000008.1"/>
</dbReference>
<keyword evidence="2 7" id="KW-0813">Transport</keyword>
<dbReference type="InterPro" id="IPR000515">
    <property type="entry name" value="MetI-like"/>
</dbReference>
<sequence length="287" mass="31572">MATPTTTRKGAKTFTKGQVLGTAFLFVLSVYFLLPLWWLLVSSTKSTGQLFSTNGFWFADIQLWTNLTNLFKADDGVFLTWVGNTILYAGVGAVVSTLISAAAGYVLAKYQFRGKEAVFGVIIAAVLVPKVMLALPLYLMFAKLDMVNTFWAVFLPSIVSPFGVYLCRVYAAASVPDELIEAGRIDGASDTRIFFTVSLRVMSPALVTVFLFQLVEIWNNLLLPMVMLQDDELWPITVGLTYWDSLRTTSNYGLTVTGAAVSVIPLIIAFILLQRFWRSGLTAGAVK</sequence>
<gene>
    <name evidence="9" type="ORF">SAMN05192558_102445</name>
</gene>
<feature type="transmembrane region" description="Helical" evidence="7">
    <location>
        <begin position="86"/>
        <end position="108"/>
    </location>
</feature>
<evidence type="ECO:0000256" key="2">
    <source>
        <dbReference type="ARBA" id="ARBA00022448"/>
    </source>
</evidence>
<name>A0A1H0I7J6_9PSEU</name>
<accession>A0A1H0I7J6</accession>
<evidence type="ECO:0000313" key="9">
    <source>
        <dbReference type="EMBL" id="SDO27367.1"/>
    </source>
</evidence>
<reference evidence="10" key="1">
    <citation type="submission" date="2016-10" db="EMBL/GenBank/DDBJ databases">
        <authorList>
            <person name="Varghese N."/>
            <person name="Submissions S."/>
        </authorList>
    </citation>
    <scope>NUCLEOTIDE SEQUENCE [LARGE SCALE GENOMIC DNA]</scope>
    <source>
        <strain evidence="10">IBRC-M 10655</strain>
    </source>
</reference>
<comment type="subcellular location">
    <subcellularLocation>
        <location evidence="1 7">Cell membrane</location>
        <topology evidence="1 7">Multi-pass membrane protein</topology>
    </subcellularLocation>
</comment>
<dbReference type="PANTHER" id="PTHR43744:SF12">
    <property type="entry name" value="ABC TRANSPORTER PERMEASE PROTEIN MG189-RELATED"/>
    <property type="match status" value="1"/>
</dbReference>
<dbReference type="PANTHER" id="PTHR43744">
    <property type="entry name" value="ABC TRANSPORTER PERMEASE PROTEIN MG189-RELATED-RELATED"/>
    <property type="match status" value="1"/>
</dbReference>
<keyword evidence="10" id="KW-1185">Reference proteome</keyword>
<dbReference type="SUPFAM" id="SSF161098">
    <property type="entry name" value="MetI-like"/>
    <property type="match status" value="1"/>
</dbReference>
<dbReference type="CDD" id="cd06261">
    <property type="entry name" value="TM_PBP2"/>
    <property type="match status" value="1"/>
</dbReference>
<dbReference type="PROSITE" id="PS50928">
    <property type="entry name" value="ABC_TM1"/>
    <property type="match status" value="1"/>
</dbReference>
<comment type="similarity">
    <text evidence="7">Belongs to the binding-protein-dependent transport system permease family.</text>
</comment>
<feature type="transmembrane region" description="Helical" evidence="7">
    <location>
        <begin position="20"/>
        <end position="40"/>
    </location>
</feature>
<dbReference type="GO" id="GO:0005886">
    <property type="term" value="C:plasma membrane"/>
    <property type="evidence" value="ECO:0007669"/>
    <property type="project" value="UniProtKB-SubCell"/>
</dbReference>
<keyword evidence="4 7" id="KW-0812">Transmembrane</keyword>
<evidence type="ECO:0000313" key="10">
    <source>
        <dbReference type="Proteomes" id="UP000199651"/>
    </source>
</evidence>
<evidence type="ECO:0000256" key="3">
    <source>
        <dbReference type="ARBA" id="ARBA00022475"/>
    </source>
</evidence>
<feature type="transmembrane region" description="Helical" evidence="7">
    <location>
        <begin position="150"/>
        <end position="173"/>
    </location>
</feature>
<dbReference type="OrthoDB" id="4821463at2"/>